<sequence length="54" mass="5984">MHAQEPSLVDGVLSSLLHMHHNRVIGIDPDSERSVLAACRGLARVREGRRRAGR</sequence>
<reference evidence="2 3" key="1">
    <citation type="submission" date="2021-03" db="EMBL/GenBank/DDBJ databases">
        <title>Sequencing the genomes of 1000 actinobacteria strains.</title>
        <authorList>
            <person name="Klenk H.-P."/>
        </authorList>
    </citation>
    <scope>NUCLEOTIDE SEQUENCE [LARGE SCALE GENOMIC DNA]</scope>
    <source>
        <strain evidence="2 3">DSM 44580</strain>
    </source>
</reference>
<dbReference type="Proteomes" id="UP001519363">
    <property type="component" value="Unassembled WGS sequence"/>
</dbReference>
<organism evidence="2 3">
    <name type="scientific">Crossiella equi</name>
    <dbReference type="NCBI Taxonomy" id="130796"/>
    <lineage>
        <taxon>Bacteria</taxon>
        <taxon>Bacillati</taxon>
        <taxon>Actinomycetota</taxon>
        <taxon>Actinomycetes</taxon>
        <taxon>Pseudonocardiales</taxon>
        <taxon>Pseudonocardiaceae</taxon>
        <taxon>Crossiella</taxon>
    </lineage>
</organism>
<dbReference type="EMBL" id="JAGIOO010000001">
    <property type="protein sequence ID" value="MBP2472484.1"/>
    <property type="molecule type" value="Genomic_DNA"/>
</dbReference>
<keyword evidence="3" id="KW-1185">Reference proteome</keyword>
<proteinExistence type="predicted"/>
<gene>
    <name evidence="2" type="ORF">JOF53_001356</name>
</gene>
<comment type="caution">
    <text evidence="2">The sequence shown here is derived from an EMBL/GenBank/DDBJ whole genome shotgun (WGS) entry which is preliminary data.</text>
</comment>
<name>A0ABS5A7B4_9PSEU</name>
<dbReference type="InterPro" id="IPR023809">
    <property type="entry name" value="Thiopep_bacteriocin_synth_dom"/>
</dbReference>
<dbReference type="Pfam" id="PF14028">
    <property type="entry name" value="Lant_dehydr_C"/>
    <property type="match status" value="1"/>
</dbReference>
<protein>
    <recommendedName>
        <fullName evidence="1">Thiopeptide-type bacteriocin biosynthesis domain-containing protein</fullName>
    </recommendedName>
</protein>
<evidence type="ECO:0000259" key="1">
    <source>
        <dbReference type="Pfam" id="PF14028"/>
    </source>
</evidence>
<evidence type="ECO:0000313" key="3">
    <source>
        <dbReference type="Proteomes" id="UP001519363"/>
    </source>
</evidence>
<accession>A0ABS5A7B4</accession>
<feature type="domain" description="Thiopeptide-type bacteriocin biosynthesis" evidence="1">
    <location>
        <begin position="9"/>
        <end position="39"/>
    </location>
</feature>
<evidence type="ECO:0000313" key="2">
    <source>
        <dbReference type="EMBL" id="MBP2472484.1"/>
    </source>
</evidence>